<name>A0ABM1QBQ4_CAMSA</name>
<reference evidence="3" key="1">
    <citation type="journal article" date="2014" name="Nat. Commun.">
        <title>The emerging biofuel crop Camelina sativa retains a highly undifferentiated hexaploid genome structure.</title>
        <authorList>
            <person name="Kagale S."/>
            <person name="Koh C."/>
            <person name="Nixon J."/>
            <person name="Bollina V."/>
            <person name="Clarke W.E."/>
            <person name="Tuteja R."/>
            <person name="Spillane C."/>
            <person name="Robinson S.J."/>
            <person name="Links M.G."/>
            <person name="Clarke C."/>
            <person name="Higgins E.E."/>
            <person name="Huebert T."/>
            <person name="Sharpe A.G."/>
            <person name="Parkin I.A."/>
        </authorList>
    </citation>
    <scope>NUCLEOTIDE SEQUENCE [LARGE SCALE GENOMIC DNA]</scope>
    <source>
        <strain evidence="3">cv. DH55</strain>
    </source>
</reference>
<evidence type="ECO:0000313" key="4">
    <source>
        <dbReference type="RefSeq" id="XP_019084192.1"/>
    </source>
</evidence>
<organism evidence="3 4">
    <name type="scientific">Camelina sativa</name>
    <name type="common">False flax</name>
    <name type="synonym">Myagrum sativum</name>
    <dbReference type="NCBI Taxonomy" id="90675"/>
    <lineage>
        <taxon>Eukaryota</taxon>
        <taxon>Viridiplantae</taxon>
        <taxon>Streptophyta</taxon>
        <taxon>Embryophyta</taxon>
        <taxon>Tracheophyta</taxon>
        <taxon>Spermatophyta</taxon>
        <taxon>Magnoliopsida</taxon>
        <taxon>eudicotyledons</taxon>
        <taxon>Gunneridae</taxon>
        <taxon>Pentapetalae</taxon>
        <taxon>rosids</taxon>
        <taxon>malvids</taxon>
        <taxon>Brassicales</taxon>
        <taxon>Brassicaceae</taxon>
        <taxon>Camelineae</taxon>
        <taxon>Camelina</taxon>
    </lineage>
</organism>
<evidence type="ECO:0000256" key="2">
    <source>
        <dbReference type="SAM" id="MobiDB-lite"/>
    </source>
</evidence>
<evidence type="ECO:0000313" key="3">
    <source>
        <dbReference type="Proteomes" id="UP000694864"/>
    </source>
</evidence>
<protein>
    <submittedName>
        <fullName evidence="4">Pentatricopeptide repeat-containing protein At1g02370, mitochondrial-like</fullName>
    </submittedName>
</protein>
<dbReference type="RefSeq" id="XP_019084192.1">
    <property type="nucleotide sequence ID" value="XM_019228647.1"/>
</dbReference>
<comment type="similarity">
    <text evidence="1">Belongs to the PPR family. P subfamily.</text>
</comment>
<gene>
    <name evidence="4" type="primary">LOC109125883</name>
</gene>
<dbReference type="GeneID" id="109125883"/>
<dbReference type="Proteomes" id="UP000694864">
    <property type="component" value="Chromosome 8"/>
</dbReference>
<feature type="region of interest" description="Disordered" evidence="2">
    <location>
        <begin position="1"/>
        <end position="25"/>
    </location>
</feature>
<keyword evidence="3" id="KW-1185">Reference proteome</keyword>
<accession>A0ABM1QBQ4</accession>
<evidence type="ECO:0000256" key="1">
    <source>
        <dbReference type="ARBA" id="ARBA00007626"/>
    </source>
</evidence>
<reference evidence="4" key="2">
    <citation type="submission" date="2025-08" db="UniProtKB">
        <authorList>
            <consortium name="RefSeq"/>
        </authorList>
    </citation>
    <scope>IDENTIFICATION</scope>
    <source>
        <tissue evidence="4">Leaf</tissue>
    </source>
</reference>
<sequence length="174" mass="19945">MARMAHSSFSSASSSKRNANQRIEGAFSPEKNSILEKLRSLMGETLDFIMREEEKKGAVSFTHADLITTTEQVDKEGKHDYAFEILEWMDRKKMSFSPKELQLFVGIIAKVKGLDAAEAYFKKVDPNFKQGDPARSKNYPAFARLVILNREFEFQNGVRRAVRQYRNGVELDEI</sequence>
<dbReference type="PANTHER" id="PTHR45717">
    <property type="entry name" value="OS12G0527900 PROTEIN"/>
    <property type="match status" value="1"/>
</dbReference>
<proteinExistence type="inferred from homology"/>
<dbReference type="PANTHER" id="PTHR45717:SF8">
    <property type="entry name" value="OS01G0301000 PROTEIN"/>
    <property type="match status" value="1"/>
</dbReference>